<dbReference type="InterPro" id="IPR015424">
    <property type="entry name" value="PyrdxlP-dep_Trfase"/>
</dbReference>
<dbReference type="PANTHER" id="PTHR43525">
    <property type="entry name" value="PROTEIN MALY"/>
    <property type="match status" value="1"/>
</dbReference>
<accession>A0A2A2I9K0</accession>
<dbReference type="Gene3D" id="3.90.1150.10">
    <property type="entry name" value="Aspartate Aminotransferase, domain 1"/>
    <property type="match status" value="1"/>
</dbReference>
<dbReference type="InterPro" id="IPR051798">
    <property type="entry name" value="Class-II_PLP-Dep_Aminotrans"/>
</dbReference>
<proteinExistence type="inferred from homology"/>
<evidence type="ECO:0000313" key="8">
    <source>
        <dbReference type="Proteomes" id="UP000218887"/>
    </source>
</evidence>
<evidence type="ECO:0000256" key="3">
    <source>
        <dbReference type="ARBA" id="ARBA00022898"/>
    </source>
</evidence>
<evidence type="ECO:0000256" key="4">
    <source>
        <dbReference type="ARBA" id="ARBA00023239"/>
    </source>
</evidence>
<keyword evidence="3" id="KW-0663">Pyridoxal phosphate</keyword>
<dbReference type="SUPFAM" id="SSF53383">
    <property type="entry name" value="PLP-dependent transferases"/>
    <property type="match status" value="1"/>
</dbReference>
<dbReference type="InterPro" id="IPR015422">
    <property type="entry name" value="PyrdxlP-dep_Trfase_small"/>
</dbReference>
<dbReference type="EMBL" id="NPOA01000013">
    <property type="protein sequence ID" value="PAV28317.1"/>
    <property type="molecule type" value="Genomic_DNA"/>
</dbReference>
<comment type="caution">
    <text evidence="7">The sequence shown here is derived from an EMBL/GenBank/DDBJ whole genome shotgun (WGS) entry which is preliminary data.</text>
</comment>
<dbReference type="PANTHER" id="PTHR43525:SF1">
    <property type="entry name" value="PROTEIN MALY"/>
    <property type="match status" value="1"/>
</dbReference>
<gene>
    <name evidence="7" type="ORF">CIL05_16910</name>
</gene>
<dbReference type="Gene3D" id="3.40.640.10">
    <property type="entry name" value="Type I PLP-dependent aspartate aminotransferase-like (Major domain)"/>
    <property type="match status" value="1"/>
</dbReference>
<name>A0A2A2I9K0_9BACI</name>
<dbReference type="InterPro" id="IPR015421">
    <property type="entry name" value="PyrdxlP-dep_Trfase_major"/>
</dbReference>
<dbReference type="RefSeq" id="WP_095656733.1">
    <property type="nucleotide sequence ID" value="NZ_NPOA01000013.1"/>
</dbReference>
<dbReference type="GO" id="GO:0030170">
    <property type="term" value="F:pyridoxal phosphate binding"/>
    <property type="evidence" value="ECO:0007669"/>
    <property type="project" value="InterPro"/>
</dbReference>
<dbReference type="EC" id="4.4.1.13" evidence="2"/>
<evidence type="ECO:0000313" key="7">
    <source>
        <dbReference type="EMBL" id="PAV28317.1"/>
    </source>
</evidence>
<organism evidence="7 8">
    <name type="scientific">Virgibacillus profundi</name>
    <dbReference type="NCBI Taxonomy" id="2024555"/>
    <lineage>
        <taxon>Bacteria</taxon>
        <taxon>Bacillati</taxon>
        <taxon>Bacillota</taxon>
        <taxon>Bacilli</taxon>
        <taxon>Bacillales</taxon>
        <taxon>Bacillaceae</taxon>
        <taxon>Virgibacillus</taxon>
    </lineage>
</organism>
<evidence type="ECO:0000256" key="5">
    <source>
        <dbReference type="ARBA" id="ARBA00037974"/>
    </source>
</evidence>
<evidence type="ECO:0000259" key="6">
    <source>
        <dbReference type="Pfam" id="PF00155"/>
    </source>
</evidence>
<dbReference type="InterPro" id="IPR004839">
    <property type="entry name" value="Aminotransferase_I/II_large"/>
</dbReference>
<dbReference type="Proteomes" id="UP000218887">
    <property type="component" value="Unassembled WGS sequence"/>
</dbReference>
<comment type="similarity">
    <text evidence="5">Belongs to the class-II pyridoxal-phosphate-dependent aminotransferase family. MalY/PatB cystathionine beta-lyase subfamily.</text>
</comment>
<protein>
    <recommendedName>
        <fullName evidence="2">cysteine-S-conjugate beta-lyase</fullName>
        <ecNumber evidence="2">4.4.1.13</ecNumber>
    </recommendedName>
</protein>
<dbReference type="Pfam" id="PF00155">
    <property type="entry name" value="Aminotran_1_2"/>
    <property type="match status" value="1"/>
</dbReference>
<dbReference type="CDD" id="cd00609">
    <property type="entry name" value="AAT_like"/>
    <property type="match status" value="1"/>
</dbReference>
<dbReference type="GO" id="GO:0047804">
    <property type="term" value="F:cysteine-S-conjugate beta-lyase activity"/>
    <property type="evidence" value="ECO:0007669"/>
    <property type="project" value="UniProtKB-EC"/>
</dbReference>
<evidence type="ECO:0000256" key="2">
    <source>
        <dbReference type="ARBA" id="ARBA00012224"/>
    </source>
</evidence>
<evidence type="ECO:0000256" key="1">
    <source>
        <dbReference type="ARBA" id="ARBA00001933"/>
    </source>
</evidence>
<dbReference type="NCBIfam" id="TIGR04350">
    <property type="entry name" value="C_S_lyase_PatB"/>
    <property type="match status" value="1"/>
</dbReference>
<sequence>MSINFDKIINRKETYCTQWDFAKDRFGKSDVLPFSISDMDFQSPPEILQAIDEHAKHGIFGYTRWNHDAYKSAITHWYKSRFSAHMPDEWIVYSPSVIYSISKLIEILTEENDQIILQTPGYDAFFKQITSSGREMVKNPLIYRDGSYSIDFDLLEMQLSCPKAKVLLFCNPHNPTGRVWNHHELQQIVDLCEKHHVKIISDDIHMDIVYQNHRYTPITSMAANKDNLFICTSASKTFNTPSLGGSYTFIPDKKIREQFSAIMKQRDGLSSATIFGVLSIIEGYNHADYWVDELIAYLYDNMKLVSSFIQDELPNVAFNIPESTYLAWIDCSNLHASEDEIQDALVNIGNVGIMSGKVYQVNNGKFLRMNLGSPRKKLRDGLERLKKSIDAIG</sequence>
<dbReference type="AlphaFoldDB" id="A0A2A2I9K0"/>
<keyword evidence="4" id="KW-0456">Lyase</keyword>
<keyword evidence="8" id="KW-1185">Reference proteome</keyword>
<dbReference type="InterPro" id="IPR027619">
    <property type="entry name" value="C-S_lyase_PatB-like"/>
</dbReference>
<reference evidence="7 8" key="1">
    <citation type="submission" date="2017-08" db="EMBL/GenBank/DDBJ databases">
        <title>Virgibacillus indicus sp. nov. and Virgibacillus profoundi sp. nov, two moderately halophilic bacteria isolated from marine sediment by using the Microfluidic Streak Plate.</title>
        <authorList>
            <person name="Xu B."/>
            <person name="Hu B."/>
            <person name="Wang J."/>
            <person name="Zhu Y."/>
            <person name="Huang L."/>
            <person name="Du W."/>
            <person name="Huang Y."/>
        </authorList>
    </citation>
    <scope>NUCLEOTIDE SEQUENCE [LARGE SCALE GENOMIC DNA]</scope>
    <source>
        <strain evidence="7 8">IO3-P3-H5</strain>
    </source>
</reference>
<dbReference type="OrthoDB" id="9802872at2"/>
<feature type="domain" description="Aminotransferase class I/classII large" evidence="6">
    <location>
        <begin position="30"/>
        <end position="385"/>
    </location>
</feature>
<comment type="cofactor">
    <cofactor evidence="1">
        <name>pyridoxal 5'-phosphate</name>
        <dbReference type="ChEBI" id="CHEBI:597326"/>
    </cofactor>
</comment>